<dbReference type="CDD" id="cd09281">
    <property type="entry name" value="UPF0066"/>
    <property type="match status" value="1"/>
</dbReference>
<gene>
    <name evidence="4" type="ORF">FHU39_001640</name>
</gene>
<dbReference type="GO" id="GO:0032259">
    <property type="term" value="P:methylation"/>
    <property type="evidence" value="ECO:0007669"/>
    <property type="project" value="UniProtKB-KW"/>
</dbReference>
<dbReference type="PANTHER" id="PTHR12818">
    <property type="entry name" value="TRNA (ADENINE(37)-N6)-METHYLTRANSFERASE"/>
    <property type="match status" value="1"/>
</dbReference>
<dbReference type="Pfam" id="PF01980">
    <property type="entry name" value="TrmO_N"/>
    <property type="match status" value="1"/>
</dbReference>
<accession>A0A839N7Q7</accession>
<dbReference type="GO" id="GO:0008168">
    <property type="term" value="F:methyltransferase activity"/>
    <property type="evidence" value="ECO:0007669"/>
    <property type="project" value="UniProtKB-KW"/>
</dbReference>
<dbReference type="RefSeq" id="WP_183319895.1">
    <property type="nucleotide sequence ID" value="NZ_JACHVQ010000001.1"/>
</dbReference>
<dbReference type="SUPFAM" id="SSF118196">
    <property type="entry name" value="YaeB-like"/>
    <property type="match status" value="1"/>
</dbReference>
<sequence>MDITVAPIAHVRLGRTDPEDDFWGGAQCRIELAEEYDAESLSGLEDFSHLEIVYLFDRVDPGSVETTARHPRNRSDWPLVGIFGQRGKRRPNRLGVSRCALISVEHRALVVEGLDAIDGTPILDMKPWMREFGPRGEVRQPEWATELMADYYRPESSR</sequence>
<comment type="caution">
    <text evidence="4">The sequence shown here is derived from an EMBL/GenBank/DDBJ whole genome shotgun (WGS) entry which is preliminary data.</text>
</comment>
<evidence type="ECO:0000259" key="3">
    <source>
        <dbReference type="PROSITE" id="PS51668"/>
    </source>
</evidence>
<keyword evidence="4" id="KW-0808">Transferase</keyword>
<dbReference type="InterPro" id="IPR036413">
    <property type="entry name" value="YaeB-like_sf"/>
</dbReference>
<reference evidence="4 5" key="1">
    <citation type="submission" date="2020-08" db="EMBL/GenBank/DDBJ databases">
        <title>Sequencing the genomes of 1000 actinobacteria strains.</title>
        <authorList>
            <person name="Klenk H.-P."/>
        </authorList>
    </citation>
    <scope>NUCLEOTIDE SEQUENCE [LARGE SCALE GENOMIC DNA]</scope>
    <source>
        <strain evidence="4 5">DSM 105369</strain>
    </source>
</reference>
<keyword evidence="4" id="KW-0489">Methyltransferase</keyword>
<keyword evidence="5" id="KW-1185">Reference proteome</keyword>
<dbReference type="PROSITE" id="PS51668">
    <property type="entry name" value="TSAA_2"/>
    <property type="match status" value="1"/>
</dbReference>
<name>A0A839N7Q7_9MICO</name>
<dbReference type="InterPro" id="IPR040372">
    <property type="entry name" value="YaeB-like"/>
</dbReference>
<proteinExistence type="inferred from homology"/>
<keyword evidence="1" id="KW-0949">S-adenosyl-L-methionine</keyword>
<protein>
    <submittedName>
        <fullName evidence="4">tRNA-Thr(GGU) m(6)t(6)A37 methyltransferase TsaA</fullName>
    </submittedName>
</protein>
<dbReference type="InterPro" id="IPR036414">
    <property type="entry name" value="YaeB_N_sf"/>
</dbReference>
<dbReference type="EMBL" id="JACHVQ010000001">
    <property type="protein sequence ID" value="MBB2891656.1"/>
    <property type="molecule type" value="Genomic_DNA"/>
</dbReference>
<dbReference type="Gene3D" id="2.40.30.70">
    <property type="entry name" value="YaeB-like"/>
    <property type="match status" value="1"/>
</dbReference>
<evidence type="ECO:0000256" key="1">
    <source>
        <dbReference type="ARBA" id="ARBA00022691"/>
    </source>
</evidence>
<dbReference type="InterPro" id="IPR023370">
    <property type="entry name" value="TrmO-like_N"/>
</dbReference>
<feature type="domain" description="TsaA-like" evidence="3">
    <location>
        <begin position="5"/>
        <end position="137"/>
    </location>
</feature>
<organism evidence="4 5">
    <name type="scientific">Flexivirga oryzae</name>
    <dbReference type="NCBI Taxonomy" id="1794944"/>
    <lineage>
        <taxon>Bacteria</taxon>
        <taxon>Bacillati</taxon>
        <taxon>Actinomycetota</taxon>
        <taxon>Actinomycetes</taxon>
        <taxon>Micrococcales</taxon>
        <taxon>Dermacoccaceae</taxon>
        <taxon>Flexivirga</taxon>
    </lineage>
</organism>
<evidence type="ECO:0000256" key="2">
    <source>
        <dbReference type="ARBA" id="ARBA00033753"/>
    </source>
</evidence>
<dbReference type="Proteomes" id="UP000559182">
    <property type="component" value="Unassembled WGS sequence"/>
</dbReference>
<evidence type="ECO:0000313" key="4">
    <source>
        <dbReference type="EMBL" id="MBB2891656.1"/>
    </source>
</evidence>
<evidence type="ECO:0000313" key="5">
    <source>
        <dbReference type="Proteomes" id="UP000559182"/>
    </source>
</evidence>
<comment type="similarity">
    <text evidence="2">Belongs to the tRNA methyltransferase O family.</text>
</comment>
<dbReference type="AlphaFoldDB" id="A0A839N7Q7"/>
<dbReference type="PANTHER" id="PTHR12818:SF0">
    <property type="entry name" value="TRNA (ADENINE(37)-N6)-METHYLTRANSFERASE"/>
    <property type="match status" value="1"/>
</dbReference>